<name>A0A2S4UH26_9BASI</name>
<dbReference type="VEuPathDB" id="FungiDB:PSTT_15549"/>
<keyword evidence="2" id="KW-1185">Reference proteome</keyword>
<sequence>MSMLFYNIQGFGYHDDQQPKSLYASWIMTGVLPDQFFWIADRRRAAREPMSSTDDGHSTTTIIVTPSSGPVEYDLEGKTPGLCVL</sequence>
<accession>A0A2S4UH26</accession>
<gene>
    <name evidence="1" type="ORF">PSTT_15549</name>
</gene>
<proteinExistence type="predicted"/>
<comment type="caution">
    <text evidence="1">The sequence shown here is derived from an EMBL/GenBank/DDBJ whole genome shotgun (WGS) entry which is preliminary data.</text>
</comment>
<dbReference type="VEuPathDB" id="FungiDB:PSHT_15990"/>
<protein>
    <submittedName>
        <fullName evidence="1">Uncharacterized protein</fullName>
    </submittedName>
</protein>
<reference evidence="1" key="1">
    <citation type="submission" date="2017-12" db="EMBL/GenBank/DDBJ databases">
        <title>Gene loss provides genomic basis for host adaptation in cereal stripe rust fungi.</title>
        <authorList>
            <person name="Xia C."/>
        </authorList>
    </citation>
    <scope>NUCLEOTIDE SEQUENCE [LARGE SCALE GENOMIC DNA]</scope>
    <source>
        <strain evidence="1">93-210</strain>
    </source>
</reference>
<organism evidence="1 2">
    <name type="scientific">Puccinia striiformis</name>
    <dbReference type="NCBI Taxonomy" id="27350"/>
    <lineage>
        <taxon>Eukaryota</taxon>
        <taxon>Fungi</taxon>
        <taxon>Dikarya</taxon>
        <taxon>Basidiomycota</taxon>
        <taxon>Pucciniomycotina</taxon>
        <taxon>Pucciniomycetes</taxon>
        <taxon>Pucciniales</taxon>
        <taxon>Pucciniaceae</taxon>
        <taxon>Puccinia</taxon>
    </lineage>
</organism>
<dbReference type="AlphaFoldDB" id="A0A2S4UH26"/>
<evidence type="ECO:0000313" key="1">
    <source>
        <dbReference type="EMBL" id="POV96592.1"/>
    </source>
</evidence>
<evidence type="ECO:0000313" key="2">
    <source>
        <dbReference type="Proteomes" id="UP000239156"/>
    </source>
</evidence>
<dbReference type="Proteomes" id="UP000239156">
    <property type="component" value="Unassembled WGS sequence"/>
</dbReference>
<dbReference type="EMBL" id="PKSL01000291">
    <property type="protein sequence ID" value="POV96592.1"/>
    <property type="molecule type" value="Genomic_DNA"/>
</dbReference>